<comment type="function">
    <text evidence="5">Responsible for synthesis of pseudouridine from uracil-55 in the psi GC loop of transfer RNAs.</text>
</comment>
<feature type="domain" description="tRNA pseudouridylate synthase B C-terminal" evidence="7">
    <location>
        <begin position="181"/>
        <end position="239"/>
    </location>
</feature>
<evidence type="ECO:0000256" key="2">
    <source>
        <dbReference type="ARBA" id="ARBA00005642"/>
    </source>
</evidence>
<evidence type="ECO:0000313" key="9">
    <source>
        <dbReference type="Proteomes" id="UP000198833"/>
    </source>
</evidence>
<dbReference type="RefSeq" id="WP_092569761.1">
    <property type="nucleotide sequence ID" value="NZ_FOEN01000001.1"/>
</dbReference>
<evidence type="ECO:0000256" key="3">
    <source>
        <dbReference type="ARBA" id="ARBA00022694"/>
    </source>
</evidence>
<dbReference type="InterPro" id="IPR002501">
    <property type="entry name" value="PsdUridine_synth_N"/>
</dbReference>
<name>A0A1H8Z415_9LACT</name>
<comment type="similarity">
    <text evidence="2 5">Belongs to the pseudouridine synthase TruB family. Type 1 subfamily.</text>
</comment>
<evidence type="ECO:0000256" key="1">
    <source>
        <dbReference type="ARBA" id="ARBA00000385"/>
    </source>
</evidence>
<dbReference type="EC" id="5.4.99.25" evidence="5"/>
<evidence type="ECO:0000256" key="5">
    <source>
        <dbReference type="HAMAP-Rule" id="MF_01080"/>
    </source>
</evidence>
<feature type="domain" description="Pseudouridine synthase II N-terminal" evidence="6">
    <location>
        <begin position="24"/>
        <end position="180"/>
    </location>
</feature>
<evidence type="ECO:0000259" key="6">
    <source>
        <dbReference type="Pfam" id="PF01509"/>
    </source>
</evidence>
<dbReference type="CDD" id="cd02573">
    <property type="entry name" value="PseudoU_synth_EcTruB"/>
    <property type="match status" value="1"/>
</dbReference>
<dbReference type="Gene3D" id="3.30.2350.10">
    <property type="entry name" value="Pseudouridine synthase"/>
    <property type="match status" value="1"/>
</dbReference>
<protein>
    <recommendedName>
        <fullName evidence="5">tRNA pseudouridine synthase B</fullName>
        <ecNumber evidence="5">5.4.99.25</ecNumber>
    </recommendedName>
    <alternativeName>
        <fullName evidence="5">tRNA pseudouridine(55) synthase</fullName>
        <shortName evidence="5">Psi55 synthase</shortName>
    </alternativeName>
    <alternativeName>
        <fullName evidence="5">tRNA pseudouridylate synthase</fullName>
    </alternativeName>
    <alternativeName>
        <fullName evidence="5">tRNA-uridine isomerase</fullName>
    </alternativeName>
</protein>
<dbReference type="PANTHER" id="PTHR13767">
    <property type="entry name" value="TRNA-PSEUDOURIDINE SYNTHASE"/>
    <property type="match status" value="1"/>
</dbReference>
<dbReference type="GO" id="GO:0003723">
    <property type="term" value="F:RNA binding"/>
    <property type="evidence" value="ECO:0007669"/>
    <property type="project" value="InterPro"/>
</dbReference>
<dbReference type="GO" id="GO:1990481">
    <property type="term" value="P:mRNA pseudouridine synthesis"/>
    <property type="evidence" value="ECO:0007669"/>
    <property type="project" value="TreeGrafter"/>
</dbReference>
<keyword evidence="4 5" id="KW-0413">Isomerase</keyword>
<dbReference type="InterPro" id="IPR020103">
    <property type="entry name" value="PsdUridine_synth_cat_dom_sf"/>
</dbReference>
<dbReference type="HAMAP" id="MF_01080">
    <property type="entry name" value="TruB_bact"/>
    <property type="match status" value="1"/>
</dbReference>
<dbReference type="GO" id="GO:0160148">
    <property type="term" value="F:tRNA pseudouridine(55) synthase activity"/>
    <property type="evidence" value="ECO:0007669"/>
    <property type="project" value="UniProtKB-EC"/>
</dbReference>
<dbReference type="InterPro" id="IPR032819">
    <property type="entry name" value="TruB_C"/>
</dbReference>
<dbReference type="AlphaFoldDB" id="A0A1H8Z415"/>
<organism evidence="8 9">
    <name type="scientific">Ignavigranum ruoffiae</name>
    <dbReference type="NCBI Taxonomy" id="89093"/>
    <lineage>
        <taxon>Bacteria</taxon>
        <taxon>Bacillati</taxon>
        <taxon>Bacillota</taxon>
        <taxon>Bacilli</taxon>
        <taxon>Lactobacillales</taxon>
        <taxon>Aerococcaceae</taxon>
        <taxon>Ignavigranum</taxon>
    </lineage>
</organism>
<evidence type="ECO:0000259" key="7">
    <source>
        <dbReference type="Pfam" id="PF16198"/>
    </source>
</evidence>
<dbReference type="InterPro" id="IPR014780">
    <property type="entry name" value="tRNA_psdUridine_synth_TruB"/>
</dbReference>
<dbReference type="Proteomes" id="UP000198833">
    <property type="component" value="Unassembled WGS sequence"/>
</dbReference>
<dbReference type="FunFam" id="3.30.2350.10:FF:000011">
    <property type="entry name" value="tRNA pseudouridine synthase B"/>
    <property type="match status" value="1"/>
</dbReference>
<keyword evidence="3 5" id="KW-0819">tRNA processing</keyword>
<proteinExistence type="inferred from homology"/>
<dbReference type="EMBL" id="FOEN01000001">
    <property type="protein sequence ID" value="SEP59229.1"/>
    <property type="molecule type" value="Genomic_DNA"/>
</dbReference>
<reference evidence="8 9" key="1">
    <citation type="submission" date="2016-10" db="EMBL/GenBank/DDBJ databases">
        <authorList>
            <person name="de Groot N.N."/>
        </authorList>
    </citation>
    <scope>NUCLEOTIDE SEQUENCE [LARGE SCALE GENOMIC DNA]</scope>
    <source>
        <strain evidence="8 9">DSM 15695</strain>
    </source>
</reference>
<dbReference type="STRING" id="89093.SAMN04488558_101145"/>
<dbReference type="SUPFAM" id="SSF55120">
    <property type="entry name" value="Pseudouridine synthase"/>
    <property type="match status" value="1"/>
</dbReference>
<gene>
    <name evidence="5" type="primary">truB</name>
    <name evidence="8" type="ORF">SAMN04488558_101145</name>
</gene>
<sequence>MLDGILVVWKEAGMTSHDVVFKLRKILRMKKIGHTGTLDPEVEGVLVVCLGQATKLVEFLMSGHKIYQGEVTLGWSTETEDHTGKLVERKPVLQALDESLVDSVMATFKGKITQIPPYYSAVKVNGRKLYEYARQGMKVERPQRQIEIYQLNRLSPIKYDADSQSCSWKFDVECSKGTFVRTLAVDIGRALGYPAHMSALERLASSGYHDQQALTLAEIEQVYQEGRIEEYIQPIETALTEFPQLTISEHDYELVKHGSVLPADYFGSLIDQPCCLIYQDRLVAMYYGHPQRPGWIKPRKMFR</sequence>
<feature type="active site" description="Nucleophile" evidence="5">
    <location>
        <position position="39"/>
    </location>
</feature>
<accession>A0A1H8Z415</accession>
<keyword evidence="9" id="KW-1185">Reference proteome</keyword>
<dbReference type="Pfam" id="PF16198">
    <property type="entry name" value="TruB_C_2"/>
    <property type="match status" value="1"/>
</dbReference>
<comment type="catalytic activity">
    <reaction evidence="1 5">
        <text>uridine(55) in tRNA = pseudouridine(55) in tRNA</text>
        <dbReference type="Rhea" id="RHEA:42532"/>
        <dbReference type="Rhea" id="RHEA-COMP:10101"/>
        <dbReference type="Rhea" id="RHEA-COMP:10102"/>
        <dbReference type="ChEBI" id="CHEBI:65314"/>
        <dbReference type="ChEBI" id="CHEBI:65315"/>
        <dbReference type="EC" id="5.4.99.25"/>
    </reaction>
</comment>
<evidence type="ECO:0000313" key="8">
    <source>
        <dbReference type="EMBL" id="SEP59229.1"/>
    </source>
</evidence>
<dbReference type="NCBIfam" id="TIGR00431">
    <property type="entry name" value="TruB"/>
    <property type="match status" value="1"/>
</dbReference>
<dbReference type="GO" id="GO:0031119">
    <property type="term" value="P:tRNA pseudouridine synthesis"/>
    <property type="evidence" value="ECO:0007669"/>
    <property type="project" value="UniProtKB-UniRule"/>
</dbReference>
<dbReference type="OrthoDB" id="9802309at2"/>
<evidence type="ECO:0000256" key="4">
    <source>
        <dbReference type="ARBA" id="ARBA00023235"/>
    </source>
</evidence>
<dbReference type="Pfam" id="PF01509">
    <property type="entry name" value="TruB_N"/>
    <property type="match status" value="1"/>
</dbReference>
<dbReference type="PANTHER" id="PTHR13767:SF2">
    <property type="entry name" value="PSEUDOURIDYLATE SYNTHASE TRUB1"/>
    <property type="match status" value="1"/>
</dbReference>